<keyword evidence="7" id="KW-1185">Reference proteome</keyword>
<dbReference type="Pfam" id="PF00176">
    <property type="entry name" value="SNF2-rel_dom"/>
    <property type="match status" value="1"/>
</dbReference>
<dbReference type="PROSITE" id="PS50966">
    <property type="entry name" value="ZF_SWIM"/>
    <property type="match status" value="1"/>
</dbReference>
<comment type="caution">
    <text evidence="6">The sequence shown here is derived from an EMBL/GenBank/DDBJ whole genome shotgun (WGS) entry which is preliminary data.</text>
</comment>
<proteinExistence type="predicted"/>
<keyword evidence="2" id="KW-0862">Zinc</keyword>
<keyword evidence="6" id="KW-0067">ATP-binding</keyword>
<organism evidence="6 7">
    <name type="scientific">Stigmatella ashevillensis</name>
    <dbReference type="NCBI Taxonomy" id="2995309"/>
    <lineage>
        <taxon>Bacteria</taxon>
        <taxon>Pseudomonadati</taxon>
        <taxon>Myxococcota</taxon>
        <taxon>Myxococcia</taxon>
        <taxon>Myxococcales</taxon>
        <taxon>Cystobacterineae</taxon>
        <taxon>Archangiaceae</taxon>
        <taxon>Stigmatella</taxon>
    </lineage>
</organism>
<evidence type="ECO:0000259" key="4">
    <source>
        <dbReference type="PROSITE" id="PS51192"/>
    </source>
</evidence>
<sequence length="1297" mass="143317">MSVSSSSSSAPGQPPPPLGWLTEAMLQEAAGPRTFKRGRICLAQRRVASFEASENALHGKVLNRHGKSQEVALSIDAEGLSCECECAAFWSNGICKHIVALGLAFLGAPASQGSATGEPSPKVERPRTPKAVEAWLEAHQVTHARRESVSVVQPLLPSGFRNSRVLSELAHMPVTAVVDGTLDLSRRVQGGLEQSLLVDAAWKWLDLEARRVRRGLEREREQAFAPRPPLTDARLEPWRHVLERERARVREHAVPRSLPGHFTLTFHERPFRVYVEEPRRTSETSGRQEGFVPKMRVSVDPRALLEGRAGLWCWCMPNEAEARCVHALSAVEALLAPLSDPEQAAPNARLAELLFVEPGRQLLGAIEKVAAVPSFEASEQAHRIAFRLEGLEQREPRLQPYLQRRRKKGGFSSGTLVRWSEAAEVRAALSSPEEVEALELCGVLSRLPRFAEGYALLLRALRLLAPGAHLFLASRLDTPLLLREAPLGFTFADAEGGFSVQPAIEGSVINAQDLLPPPLGHEGQWPWMLAEPLLPRLTLVSLPAGTQGLLATLREYGTRLPAQARPDLLRHLSRFEMAFPVSLPESLEARAVPPTPGFLLRLEAVQEERLEGKLLVRPLPEAPPWPPGEGPPELRGLRAGERVMTRRDLEAERVDARALRERLGLPVDGSSPGFVLEGPEASLGFLERLEPLTGPELRVEWAHQPWRVVVPTLDAEGLKVEVRKKRDWFGLEGSLNVEGMKVELGPLLDTVLHRRRFVPLGKGRFLRLTEALRERLAPLADLVHPTREGLEVSAAVAPVLDALAEAGVEVHAPPDWRKLATRIRKAQEIEVAVPPALKAELRDYQREGFTWMARLTEWGGGGCLADDMGLGKTLQTLTLLLHRAKAGPALVVAPTSVCFNWIREAERFAPSLHMKSYRDADRERLLPSLKAGDVLLVSYGLLVRDAERFAAVPFATLVVDEAQAAKNPDSARAKALQDIQAEAKVALSGTPVENRLSELWSLFRIVFPGLLGGREAFRKRFAVPIEREGNKEARASLSRVIRPFLLRRTKAEVARELPPRIETVVPVVLSEGERKLYEAARIAALMQLEARTDEDKRFVMLAALTRLRLLACHPRLWDEDSPLPSSKLERMVERVEELRSEGSRALIFSQFVRLLNLAGEALEARGITFQYLDGHTPASERQARVEAFQRGEGDVFLISLKAGGTGLNLTAADHVIHLDPWWNPAVEDQATDRAHRIGQTRPVTVSRLVAEGTIEEAILALHAEKRELALSLLSEADGAAALSPEQLMDLLRFTPGS</sequence>
<dbReference type="RefSeq" id="WP_272140605.1">
    <property type="nucleotide sequence ID" value="NZ_JAQNDM010000002.1"/>
</dbReference>
<dbReference type="EMBL" id="JAQNDM010000002">
    <property type="protein sequence ID" value="MDC0710813.1"/>
    <property type="molecule type" value="Genomic_DNA"/>
</dbReference>
<dbReference type="CDD" id="cd18793">
    <property type="entry name" value="SF2_C_SNF"/>
    <property type="match status" value="1"/>
</dbReference>
<dbReference type="InterPro" id="IPR049730">
    <property type="entry name" value="SNF2/RAD54-like_C"/>
</dbReference>
<feature type="domain" description="Helicase ATP-binding" evidence="4">
    <location>
        <begin position="853"/>
        <end position="1009"/>
    </location>
</feature>
<dbReference type="InterPro" id="IPR000330">
    <property type="entry name" value="SNF2_N"/>
</dbReference>
<name>A0ABT5DAZ2_9BACT</name>
<evidence type="ECO:0000259" key="3">
    <source>
        <dbReference type="PROSITE" id="PS50966"/>
    </source>
</evidence>
<feature type="domain" description="Helicase C-terminal" evidence="5">
    <location>
        <begin position="1127"/>
        <end position="1291"/>
    </location>
</feature>
<dbReference type="InterPro" id="IPR007527">
    <property type="entry name" value="Znf_SWIM"/>
</dbReference>
<evidence type="ECO:0000313" key="7">
    <source>
        <dbReference type="Proteomes" id="UP001221838"/>
    </source>
</evidence>
<dbReference type="InterPro" id="IPR014001">
    <property type="entry name" value="Helicase_ATP-bd"/>
</dbReference>
<evidence type="ECO:0000259" key="5">
    <source>
        <dbReference type="PROSITE" id="PS51194"/>
    </source>
</evidence>
<dbReference type="Proteomes" id="UP001221838">
    <property type="component" value="Unassembled WGS sequence"/>
</dbReference>
<protein>
    <submittedName>
        <fullName evidence="6">DEAD/DEAH box helicase</fullName>
    </submittedName>
</protein>
<dbReference type="SMART" id="SM00487">
    <property type="entry name" value="DEXDc"/>
    <property type="match status" value="1"/>
</dbReference>
<dbReference type="PROSITE" id="PS51194">
    <property type="entry name" value="HELICASE_CTER"/>
    <property type="match status" value="1"/>
</dbReference>
<dbReference type="InterPro" id="IPR038718">
    <property type="entry name" value="SNF2-like_sf"/>
</dbReference>
<keyword evidence="6" id="KW-0547">Nucleotide-binding</keyword>
<feature type="domain" description="SWIM-type" evidence="3">
    <location>
        <begin position="69"/>
        <end position="106"/>
    </location>
</feature>
<keyword evidence="2" id="KW-0863">Zinc-finger</keyword>
<accession>A0ABT5DAZ2</accession>
<dbReference type="Pfam" id="PF00271">
    <property type="entry name" value="Helicase_C"/>
    <property type="match status" value="1"/>
</dbReference>
<dbReference type="PROSITE" id="PS51192">
    <property type="entry name" value="HELICASE_ATP_BIND_1"/>
    <property type="match status" value="1"/>
</dbReference>
<evidence type="ECO:0000313" key="6">
    <source>
        <dbReference type="EMBL" id="MDC0710813.1"/>
    </source>
</evidence>
<dbReference type="PANTHER" id="PTHR10799">
    <property type="entry name" value="SNF2/RAD54 HELICASE FAMILY"/>
    <property type="match status" value="1"/>
</dbReference>
<dbReference type="GO" id="GO:0004386">
    <property type="term" value="F:helicase activity"/>
    <property type="evidence" value="ECO:0007669"/>
    <property type="project" value="UniProtKB-KW"/>
</dbReference>
<gene>
    <name evidence="6" type="ORF">POL68_20220</name>
</gene>
<evidence type="ECO:0000256" key="2">
    <source>
        <dbReference type="PROSITE-ProRule" id="PRU00325"/>
    </source>
</evidence>
<evidence type="ECO:0000256" key="1">
    <source>
        <dbReference type="ARBA" id="ARBA00022801"/>
    </source>
</evidence>
<keyword evidence="2" id="KW-0479">Metal-binding</keyword>
<dbReference type="Gene3D" id="3.40.50.300">
    <property type="entry name" value="P-loop containing nucleotide triphosphate hydrolases"/>
    <property type="match status" value="1"/>
</dbReference>
<dbReference type="SUPFAM" id="SSF52540">
    <property type="entry name" value="P-loop containing nucleoside triphosphate hydrolases"/>
    <property type="match status" value="2"/>
</dbReference>
<dbReference type="SMART" id="SM00490">
    <property type="entry name" value="HELICc"/>
    <property type="match status" value="1"/>
</dbReference>
<keyword evidence="1" id="KW-0378">Hydrolase</keyword>
<reference evidence="6 7" key="1">
    <citation type="submission" date="2022-11" db="EMBL/GenBank/DDBJ databases">
        <title>Minimal conservation of predation-associated metabolite biosynthetic gene clusters underscores biosynthetic potential of Myxococcota including descriptions for ten novel species: Archangium lansinium sp. nov., Myxococcus landrumus sp. nov., Nannocystis bai.</title>
        <authorList>
            <person name="Ahearne A."/>
            <person name="Stevens C."/>
            <person name="Dowd S."/>
        </authorList>
    </citation>
    <scope>NUCLEOTIDE SEQUENCE [LARGE SCALE GENOMIC DNA]</scope>
    <source>
        <strain evidence="6 7">NCWAL01</strain>
    </source>
</reference>
<keyword evidence="6" id="KW-0347">Helicase</keyword>
<dbReference type="InterPro" id="IPR001650">
    <property type="entry name" value="Helicase_C-like"/>
</dbReference>
<dbReference type="Gene3D" id="3.40.50.10810">
    <property type="entry name" value="Tandem AAA-ATPase domain"/>
    <property type="match status" value="1"/>
</dbReference>
<dbReference type="InterPro" id="IPR027417">
    <property type="entry name" value="P-loop_NTPase"/>
</dbReference>